<sequence>DNVCYFHGTGFSGIHPAWNALNGKLMSVVMGHCHSRAGIKWLATPTQRIFGMDVGTGIDSKAWQFVYGKHLKFRPILSCGVVINGMPYLEVMPCAKGEKYNV</sequence>
<evidence type="ECO:0008006" key="2">
    <source>
        <dbReference type="Google" id="ProtNLM"/>
    </source>
</evidence>
<reference evidence="1" key="1">
    <citation type="journal article" date="2014" name="Front. Microbiol.">
        <title>High frequency of phylogenetically diverse reductive dehalogenase-homologous genes in deep subseafloor sedimentary metagenomes.</title>
        <authorList>
            <person name="Kawai M."/>
            <person name="Futagami T."/>
            <person name="Toyoda A."/>
            <person name="Takaki Y."/>
            <person name="Nishi S."/>
            <person name="Hori S."/>
            <person name="Arai W."/>
            <person name="Tsubouchi T."/>
            <person name="Morono Y."/>
            <person name="Uchiyama I."/>
            <person name="Ito T."/>
            <person name="Fujiyama A."/>
            <person name="Inagaki F."/>
            <person name="Takami H."/>
        </authorList>
    </citation>
    <scope>NUCLEOTIDE SEQUENCE</scope>
    <source>
        <strain evidence="1">Expedition CK06-06</strain>
    </source>
</reference>
<protein>
    <recommendedName>
        <fullName evidence="2">Calcineurin-like phosphoesterase domain-containing protein</fullName>
    </recommendedName>
</protein>
<gene>
    <name evidence="1" type="ORF">S01H1_15215</name>
</gene>
<accession>X0RS16</accession>
<dbReference type="AlphaFoldDB" id="X0RS16"/>
<dbReference type="EMBL" id="BARS01007940">
    <property type="protein sequence ID" value="GAF71543.1"/>
    <property type="molecule type" value="Genomic_DNA"/>
</dbReference>
<name>X0RS16_9ZZZZ</name>
<comment type="caution">
    <text evidence="1">The sequence shown here is derived from an EMBL/GenBank/DDBJ whole genome shotgun (WGS) entry which is preliminary data.</text>
</comment>
<evidence type="ECO:0000313" key="1">
    <source>
        <dbReference type="EMBL" id="GAF71543.1"/>
    </source>
</evidence>
<feature type="non-terminal residue" evidence="1">
    <location>
        <position position="1"/>
    </location>
</feature>
<proteinExistence type="predicted"/>
<organism evidence="1">
    <name type="scientific">marine sediment metagenome</name>
    <dbReference type="NCBI Taxonomy" id="412755"/>
    <lineage>
        <taxon>unclassified sequences</taxon>
        <taxon>metagenomes</taxon>
        <taxon>ecological metagenomes</taxon>
    </lineage>
</organism>